<evidence type="ECO:0000256" key="14">
    <source>
        <dbReference type="ARBA" id="ARBA00032370"/>
    </source>
</evidence>
<feature type="transmembrane region" description="Helical" evidence="22">
    <location>
        <begin position="290"/>
        <end position="310"/>
    </location>
</feature>
<evidence type="ECO:0000256" key="2">
    <source>
        <dbReference type="ARBA" id="ARBA00004752"/>
    </source>
</evidence>
<feature type="transmembrane region" description="Helical" evidence="22">
    <location>
        <begin position="157"/>
        <end position="175"/>
    </location>
</feature>
<dbReference type="GO" id="GO:0032153">
    <property type="term" value="C:cell division site"/>
    <property type="evidence" value="ECO:0007669"/>
    <property type="project" value="TreeGrafter"/>
</dbReference>
<evidence type="ECO:0000256" key="1">
    <source>
        <dbReference type="ARBA" id="ARBA00004651"/>
    </source>
</evidence>
<organism evidence="23 24">
    <name type="scientific">Candidatus Fimadaptatus faecigallinarum</name>
    <dbReference type="NCBI Taxonomy" id="2840814"/>
    <lineage>
        <taxon>Bacteria</taxon>
        <taxon>Bacillati</taxon>
        <taxon>Bacillota</taxon>
        <taxon>Clostridia</taxon>
        <taxon>Eubacteriales</taxon>
        <taxon>Candidatus Fimadaptatus</taxon>
    </lineage>
</organism>
<keyword evidence="12" id="KW-0131">Cell cycle</keyword>
<evidence type="ECO:0000256" key="16">
    <source>
        <dbReference type="ARBA" id="ARBA00038053"/>
    </source>
</evidence>
<keyword evidence="8" id="KW-0133">Cell shape</keyword>
<gene>
    <name evidence="23" type="primary">ftsW</name>
    <name evidence="23" type="ORF">IAC59_04960</name>
</gene>
<evidence type="ECO:0000256" key="9">
    <source>
        <dbReference type="ARBA" id="ARBA00022984"/>
    </source>
</evidence>
<feature type="transmembrane region" description="Helical" evidence="22">
    <location>
        <begin position="90"/>
        <end position="114"/>
    </location>
</feature>
<dbReference type="InterPro" id="IPR001182">
    <property type="entry name" value="FtsW/RodA"/>
</dbReference>
<comment type="catalytic activity">
    <reaction evidence="20">
        <text>[GlcNAc-(1-&gt;4)-Mur2Ac(oyl-L-Ala-gamma-D-Glu-L-Lys-D-Ala-D-Ala)](n)-di-trans,octa-cis-undecaprenyl diphosphate + beta-D-GlcNAc-(1-&gt;4)-Mur2Ac(oyl-L-Ala-gamma-D-Glu-L-Lys-D-Ala-D-Ala)-di-trans,octa-cis-undecaprenyl diphosphate = [GlcNAc-(1-&gt;4)-Mur2Ac(oyl-L-Ala-gamma-D-Glu-L-Lys-D-Ala-D-Ala)](n+1)-di-trans,octa-cis-undecaprenyl diphosphate + di-trans,octa-cis-undecaprenyl diphosphate + H(+)</text>
        <dbReference type="Rhea" id="RHEA:23708"/>
        <dbReference type="Rhea" id="RHEA-COMP:9602"/>
        <dbReference type="Rhea" id="RHEA-COMP:9603"/>
        <dbReference type="ChEBI" id="CHEBI:15378"/>
        <dbReference type="ChEBI" id="CHEBI:58405"/>
        <dbReference type="ChEBI" id="CHEBI:60033"/>
        <dbReference type="ChEBI" id="CHEBI:78435"/>
        <dbReference type="EC" id="2.4.99.28"/>
    </reaction>
</comment>
<accession>A0A9D1LR59</accession>
<dbReference type="GO" id="GO:0071555">
    <property type="term" value="P:cell wall organization"/>
    <property type="evidence" value="ECO:0007669"/>
    <property type="project" value="UniProtKB-KW"/>
</dbReference>
<reference evidence="23" key="1">
    <citation type="submission" date="2020-10" db="EMBL/GenBank/DDBJ databases">
        <authorList>
            <person name="Gilroy R."/>
        </authorList>
    </citation>
    <scope>NUCLEOTIDE SEQUENCE</scope>
    <source>
        <strain evidence="23">ChiSxjej2B14-8506</strain>
    </source>
</reference>
<dbReference type="EMBL" id="DVNK01000033">
    <property type="protein sequence ID" value="HIU46589.1"/>
    <property type="molecule type" value="Genomic_DNA"/>
</dbReference>
<dbReference type="GO" id="GO:0009252">
    <property type="term" value="P:peptidoglycan biosynthetic process"/>
    <property type="evidence" value="ECO:0007669"/>
    <property type="project" value="UniProtKB-KW"/>
</dbReference>
<feature type="transmembrane region" description="Helical" evidence="22">
    <location>
        <begin position="181"/>
        <end position="198"/>
    </location>
</feature>
<evidence type="ECO:0000256" key="18">
    <source>
        <dbReference type="ARBA" id="ARBA00041418"/>
    </source>
</evidence>
<comment type="caution">
    <text evidence="23">The sequence shown here is derived from an EMBL/GenBank/DDBJ whole genome shotgun (WGS) entry which is preliminary data.</text>
</comment>
<dbReference type="PROSITE" id="PS00428">
    <property type="entry name" value="FTSW_RODA_SPOVE"/>
    <property type="match status" value="1"/>
</dbReference>
<dbReference type="GO" id="GO:0008360">
    <property type="term" value="P:regulation of cell shape"/>
    <property type="evidence" value="ECO:0007669"/>
    <property type="project" value="UniProtKB-KW"/>
</dbReference>
<evidence type="ECO:0000256" key="13">
    <source>
        <dbReference type="ARBA" id="ARBA00023316"/>
    </source>
</evidence>
<dbReference type="GO" id="GO:0051301">
    <property type="term" value="P:cell division"/>
    <property type="evidence" value="ECO:0007669"/>
    <property type="project" value="UniProtKB-KW"/>
</dbReference>
<evidence type="ECO:0000256" key="22">
    <source>
        <dbReference type="SAM" id="Phobius"/>
    </source>
</evidence>
<evidence type="ECO:0000256" key="3">
    <source>
        <dbReference type="ARBA" id="ARBA00022475"/>
    </source>
</evidence>
<keyword evidence="9" id="KW-0573">Peptidoglycan synthesis</keyword>
<evidence type="ECO:0000256" key="10">
    <source>
        <dbReference type="ARBA" id="ARBA00022989"/>
    </source>
</evidence>
<evidence type="ECO:0000256" key="5">
    <source>
        <dbReference type="ARBA" id="ARBA00022676"/>
    </source>
</evidence>
<dbReference type="GO" id="GO:0008955">
    <property type="term" value="F:peptidoglycan glycosyltransferase activity"/>
    <property type="evidence" value="ECO:0007669"/>
    <property type="project" value="UniProtKB-EC"/>
</dbReference>
<evidence type="ECO:0000256" key="15">
    <source>
        <dbReference type="ARBA" id="ARBA00033270"/>
    </source>
</evidence>
<proteinExistence type="inferred from homology"/>
<keyword evidence="7 22" id="KW-0812">Transmembrane</keyword>
<feature type="transmembrane region" description="Helical" evidence="22">
    <location>
        <begin position="61"/>
        <end position="83"/>
    </location>
</feature>
<keyword evidence="6" id="KW-0808">Transferase</keyword>
<feature type="transmembrane region" description="Helical" evidence="22">
    <location>
        <begin position="356"/>
        <end position="377"/>
    </location>
</feature>
<evidence type="ECO:0000256" key="20">
    <source>
        <dbReference type="ARBA" id="ARBA00049902"/>
    </source>
</evidence>
<keyword evidence="3" id="KW-1003">Cell membrane</keyword>
<evidence type="ECO:0000256" key="7">
    <source>
        <dbReference type="ARBA" id="ARBA00022692"/>
    </source>
</evidence>
<keyword evidence="13" id="KW-0961">Cell wall biogenesis/degradation</keyword>
<evidence type="ECO:0000256" key="12">
    <source>
        <dbReference type="ARBA" id="ARBA00023306"/>
    </source>
</evidence>
<protein>
    <recommendedName>
        <fullName evidence="17">Probable peptidoglycan glycosyltransferase FtsW</fullName>
        <ecNumber evidence="19">2.4.99.28</ecNumber>
    </recommendedName>
    <alternativeName>
        <fullName evidence="18">Cell division protein FtsW</fullName>
    </alternativeName>
    <alternativeName>
        <fullName evidence="15">Cell wall polymerase</fullName>
    </alternativeName>
    <alternativeName>
        <fullName evidence="14">Peptidoglycan polymerase</fullName>
    </alternativeName>
</protein>
<comment type="subcellular location">
    <subcellularLocation>
        <location evidence="1">Cell membrane</location>
        <topology evidence="1">Multi-pass membrane protein</topology>
    </subcellularLocation>
</comment>
<evidence type="ECO:0000256" key="6">
    <source>
        <dbReference type="ARBA" id="ARBA00022679"/>
    </source>
</evidence>
<dbReference type="EC" id="2.4.99.28" evidence="19"/>
<feature type="transmembrane region" description="Helical" evidence="22">
    <location>
        <begin position="322"/>
        <end position="344"/>
    </location>
</feature>
<dbReference type="GO" id="GO:0015648">
    <property type="term" value="F:lipid-linked peptidoglycan transporter activity"/>
    <property type="evidence" value="ECO:0007669"/>
    <property type="project" value="TreeGrafter"/>
</dbReference>
<evidence type="ECO:0000256" key="4">
    <source>
        <dbReference type="ARBA" id="ARBA00022618"/>
    </source>
</evidence>
<dbReference type="NCBIfam" id="TIGR02614">
    <property type="entry name" value="ftsW"/>
    <property type="match status" value="1"/>
</dbReference>
<comment type="similarity">
    <text evidence="16">Belongs to the SEDS family. FtsW subfamily.</text>
</comment>
<evidence type="ECO:0000256" key="17">
    <source>
        <dbReference type="ARBA" id="ARBA00041185"/>
    </source>
</evidence>
<evidence type="ECO:0000256" key="21">
    <source>
        <dbReference type="ARBA" id="ARBA00049966"/>
    </source>
</evidence>
<keyword evidence="10 22" id="KW-1133">Transmembrane helix</keyword>
<feature type="transmembrane region" description="Helical" evidence="22">
    <location>
        <begin position="205"/>
        <end position="221"/>
    </location>
</feature>
<comment type="pathway">
    <text evidence="2">Cell wall biogenesis; peptidoglycan biosynthesis.</text>
</comment>
<feature type="transmembrane region" description="Helical" evidence="22">
    <location>
        <begin position="28"/>
        <end position="49"/>
    </location>
</feature>
<keyword evidence="4" id="KW-0132">Cell division</keyword>
<comment type="function">
    <text evidence="21">Peptidoglycan polymerase that is essential for cell division.</text>
</comment>
<evidence type="ECO:0000313" key="23">
    <source>
        <dbReference type="EMBL" id="HIU46589.1"/>
    </source>
</evidence>
<dbReference type="Pfam" id="PF01098">
    <property type="entry name" value="FTSW_RODA_SPOVE"/>
    <property type="match status" value="1"/>
</dbReference>
<dbReference type="AlphaFoldDB" id="A0A9D1LR59"/>
<dbReference type="GO" id="GO:0005886">
    <property type="term" value="C:plasma membrane"/>
    <property type="evidence" value="ECO:0007669"/>
    <property type="project" value="UniProtKB-SubCell"/>
</dbReference>
<dbReference type="InterPro" id="IPR018365">
    <property type="entry name" value="Cell_cycle_FtsW-rel_CS"/>
</dbReference>
<dbReference type="Proteomes" id="UP000824123">
    <property type="component" value="Unassembled WGS sequence"/>
</dbReference>
<dbReference type="PANTHER" id="PTHR30474">
    <property type="entry name" value="CELL CYCLE PROTEIN"/>
    <property type="match status" value="1"/>
</dbReference>
<feature type="transmembrane region" description="Helical" evidence="22">
    <location>
        <begin position="134"/>
        <end position="150"/>
    </location>
</feature>
<evidence type="ECO:0000256" key="8">
    <source>
        <dbReference type="ARBA" id="ARBA00022960"/>
    </source>
</evidence>
<keyword evidence="5" id="KW-0328">Glycosyltransferase</keyword>
<evidence type="ECO:0000313" key="24">
    <source>
        <dbReference type="Proteomes" id="UP000824123"/>
    </source>
</evidence>
<evidence type="ECO:0000256" key="11">
    <source>
        <dbReference type="ARBA" id="ARBA00023136"/>
    </source>
</evidence>
<evidence type="ECO:0000256" key="19">
    <source>
        <dbReference type="ARBA" id="ARBA00044770"/>
    </source>
</evidence>
<keyword evidence="11 22" id="KW-0472">Membrane</keyword>
<sequence>MTGINPGRNHAARETAPLCPRGSVDRRIVVTLMLLLSVGLVTLFSASYYGASAEGSPFDTVAKQLLGVAMGLVALIALANFPYWQLKRPIVVGGLLILSFALLVLVAIPGIGRVVNGSRRWLYLGPLSVQPSEIAKFAVVLFMATALTNIGRRIEKLVTGICPLMLIPGTAFLLILMQPNLSTAGSIIIVSIVMVLAAGAKWRHLGLMGIAGAVLAAYYAWSEPYRRERLLSFRDPFAKLSDEGYQLSQSLLAFGSGGLFGMGLGRGRQKFGFLPYPESDFIFAVVGEDMGLVGCVAVLGLFLAFIYFGLRVAMNCPDRFGSLLAAGITLMIGIQAFMNVAVVIGLMPTTGLPLPFFSAGGTSVSIFMGAVGILLNISRYTNC</sequence>
<dbReference type="InterPro" id="IPR013437">
    <property type="entry name" value="FtsW"/>
</dbReference>
<reference evidence="23" key="2">
    <citation type="journal article" date="2021" name="PeerJ">
        <title>Extensive microbial diversity within the chicken gut microbiome revealed by metagenomics and culture.</title>
        <authorList>
            <person name="Gilroy R."/>
            <person name="Ravi A."/>
            <person name="Getino M."/>
            <person name="Pursley I."/>
            <person name="Horton D.L."/>
            <person name="Alikhan N.F."/>
            <person name="Baker D."/>
            <person name="Gharbi K."/>
            <person name="Hall N."/>
            <person name="Watson M."/>
            <person name="Adriaenssens E.M."/>
            <person name="Foster-Nyarko E."/>
            <person name="Jarju S."/>
            <person name="Secka A."/>
            <person name="Antonio M."/>
            <person name="Oren A."/>
            <person name="Chaudhuri R.R."/>
            <person name="La Ragione R."/>
            <person name="Hildebrand F."/>
            <person name="Pallen M.J."/>
        </authorList>
    </citation>
    <scope>NUCLEOTIDE SEQUENCE</scope>
    <source>
        <strain evidence="23">ChiSxjej2B14-8506</strain>
    </source>
</reference>
<name>A0A9D1LR59_9FIRM</name>
<dbReference type="PANTHER" id="PTHR30474:SF2">
    <property type="entry name" value="PEPTIDOGLYCAN GLYCOSYLTRANSFERASE FTSW-RELATED"/>
    <property type="match status" value="1"/>
</dbReference>